<feature type="compositionally biased region" description="Basic and acidic residues" evidence="1">
    <location>
        <begin position="38"/>
        <end position="50"/>
    </location>
</feature>
<dbReference type="EMBL" id="MU001638">
    <property type="protein sequence ID" value="KAF2481295.1"/>
    <property type="molecule type" value="Genomic_DNA"/>
</dbReference>
<proteinExistence type="predicted"/>
<evidence type="ECO:0000313" key="3">
    <source>
        <dbReference type="Proteomes" id="UP000799767"/>
    </source>
</evidence>
<organism evidence="2 3">
    <name type="scientific">Neohortaea acidophila</name>
    <dbReference type="NCBI Taxonomy" id="245834"/>
    <lineage>
        <taxon>Eukaryota</taxon>
        <taxon>Fungi</taxon>
        <taxon>Dikarya</taxon>
        <taxon>Ascomycota</taxon>
        <taxon>Pezizomycotina</taxon>
        <taxon>Dothideomycetes</taxon>
        <taxon>Dothideomycetidae</taxon>
        <taxon>Mycosphaerellales</taxon>
        <taxon>Teratosphaeriaceae</taxon>
        <taxon>Neohortaea</taxon>
    </lineage>
</organism>
<dbReference type="AlphaFoldDB" id="A0A6A6PN02"/>
<reference evidence="2" key="1">
    <citation type="journal article" date="2020" name="Stud. Mycol.">
        <title>101 Dothideomycetes genomes: a test case for predicting lifestyles and emergence of pathogens.</title>
        <authorList>
            <person name="Haridas S."/>
            <person name="Albert R."/>
            <person name="Binder M."/>
            <person name="Bloem J."/>
            <person name="Labutti K."/>
            <person name="Salamov A."/>
            <person name="Andreopoulos B."/>
            <person name="Baker S."/>
            <person name="Barry K."/>
            <person name="Bills G."/>
            <person name="Bluhm B."/>
            <person name="Cannon C."/>
            <person name="Castanera R."/>
            <person name="Culley D."/>
            <person name="Daum C."/>
            <person name="Ezra D."/>
            <person name="Gonzalez J."/>
            <person name="Henrissat B."/>
            <person name="Kuo A."/>
            <person name="Liang C."/>
            <person name="Lipzen A."/>
            <person name="Lutzoni F."/>
            <person name="Magnuson J."/>
            <person name="Mondo S."/>
            <person name="Nolan M."/>
            <person name="Ohm R."/>
            <person name="Pangilinan J."/>
            <person name="Park H.-J."/>
            <person name="Ramirez L."/>
            <person name="Alfaro M."/>
            <person name="Sun H."/>
            <person name="Tritt A."/>
            <person name="Yoshinaga Y."/>
            <person name="Zwiers L.-H."/>
            <person name="Turgeon B."/>
            <person name="Goodwin S."/>
            <person name="Spatafora J."/>
            <person name="Crous P."/>
            <person name="Grigoriev I."/>
        </authorList>
    </citation>
    <scope>NUCLEOTIDE SEQUENCE</scope>
    <source>
        <strain evidence="2">CBS 113389</strain>
    </source>
</reference>
<feature type="region of interest" description="Disordered" evidence="1">
    <location>
        <begin position="20"/>
        <end position="64"/>
    </location>
</feature>
<keyword evidence="3" id="KW-1185">Reference proteome</keyword>
<dbReference type="GeneID" id="54470968"/>
<gene>
    <name evidence="2" type="ORF">BDY17DRAFT_186012</name>
</gene>
<accession>A0A6A6PN02</accession>
<protein>
    <submittedName>
        <fullName evidence="2">Uncharacterized protein</fullName>
    </submittedName>
</protein>
<dbReference type="OrthoDB" id="4586300at2759"/>
<evidence type="ECO:0000256" key="1">
    <source>
        <dbReference type="SAM" id="MobiDB-lite"/>
    </source>
</evidence>
<dbReference type="RefSeq" id="XP_033587865.1">
    <property type="nucleotide sequence ID" value="XM_033729966.1"/>
</dbReference>
<evidence type="ECO:0000313" key="2">
    <source>
        <dbReference type="EMBL" id="KAF2481295.1"/>
    </source>
</evidence>
<sequence>MSDFADGIAPQRYQCRRRPAYCGGDRRQPASVSSTPAHPREHWSLDEGRWKTSGNHYEPRKFPETRTAHDPNLFIEFKRLVDRGWDALTSKGSRALGNTHRRCGGISEQRWLGRGSGPDSIIQPTTREEAVEATSLLLRLAESRTLDVPPSKLQALFHDSESTPNSHLASNRDAMLAFGGACYFLPEIGDRLPSSADLCRPSNSNPQWLTIDWFKRSPYSPLQAELEAALPGLPWNPSWRAAFEDLVTVSMGRPMPSEESLSRPYGTEPGRLQPGIDWVINLQVQGILPPLLPSLYSSALTRASRDQGFHKIVDEIWKSDRAYPALMACWREFKSDYRPLSNSDIDIAPASPAGVQVSADRLAEERTQGPQPGIQSTVKVVKTSRTADGEVTTTTVVRHCYEDGTDEELESVHTFNESDVPIGKS</sequence>
<dbReference type="Proteomes" id="UP000799767">
    <property type="component" value="Unassembled WGS sequence"/>
</dbReference>
<name>A0A6A6PN02_9PEZI</name>